<accession>A0A1H1MRF4</accession>
<evidence type="ECO:0000313" key="2">
    <source>
        <dbReference type="Proteomes" id="UP000199103"/>
    </source>
</evidence>
<sequence length="76" mass="8272">MYLVAHKEVETPEIVRYGLYDGAEQKIGELVFDPVSGFVVHDDDDRPVVGFVGIAARLVLAHQRTGATPAKIVHTG</sequence>
<dbReference type="Proteomes" id="UP000199103">
    <property type="component" value="Chromosome I"/>
</dbReference>
<proteinExistence type="predicted"/>
<dbReference type="AlphaFoldDB" id="A0A1H1MRF4"/>
<dbReference type="RefSeq" id="WP_091518529.1">
    <property type="nucleotide sequence ID" value="NZ_LT629772.1"/>
</dbReference>
<dbReference type="STRING" id="630515.SAMN04489812_0219"/>
<keyword evidence="2" id="KW-1185">Reference proteome</keyword>
<protein>
    <submittedName>
        <fullName evidence="1">Uncharacterized protein</fullName>
    </submittedName>
</protein>
<name>A0A1H1MRF4_9ACTN</name>
<organism evidence="1 2">
    <name type="scientific">Microlunatus soli</name>
    <dbReference type="NCBI Taxonomy" id="630515"/>
    <lineage>
        <taxon>Bacteria</taxon>
        <taxon>Bacillati</taxon>
        <taxon>Actinomycetota</taxon>
        <taxon>Actinomycetes</taxon>
        <taxon>Propionibacteriales</taxon>
        <taxon>Propionibacteriaceae</taxon>
        <taxon>Microlunatus</taxon>
    </lineage>
</organism>
<dbReference type="EMBL" id="LT629772">
    <property type="protein sequence ID" value="SDR88955.1"/>
    <property type="molecule type" value="Genomic_DNA"/>
</dbReference>
<gene>
    <name evidence="1" type="ORF">SAMN04489812_0219</name>
</gene>
<reference evidence="1 2" key="1">
    <citation type="submission" date="2016-10" db="EMBL/GenBank/DDBJ databases">
        <authorList>
            <person name="de Groot N.N."/>
        </authorList>
    </citation>
    <scope>NUCLEOTIDE SEQUENCE [LARGE SCALE GENOMIC DNA]</scope>
    <source>
        <strain evidence="1 2">DSM 21800</strain>
    </source>
</reference>
<evidence type="ECO:0000313" key="1">
    <source>
        <dbReference type="EMBL" id="SDR88955.1"/>
    </source>
</evidence>